<keyword evidence="11" id="KW-1185">Reference proteome</keyword>
<evidence type="ECO:0000256" key="8">
    <source>
        <dbReference type="SAM" id="MobiDB-lite"/>
    </source>
</evidence>
<comment type="caution">
    <text evidence="10">The sequence shown here is derived from an EMBL/GenBank/DDBJ whole genome shotgun (WGS) entry which is preliminary data.</text>
</comment>
<feature type="region of interest" description="Disordered" evidence="8">
    <location>
        <begin position="74"/>
        <end position="168"/>
    </location>
</feature>
<dbReference type="GO" id="GO:0006308">
    <property type="term" value="P:DNA catabolic process"/>
    <property type="evidence" value="ECO:0007669"/>
    <property type="project" value="TreeGrafter"/>
</dbReference>
<feature type="domain" description="Exonuclease" evidence="9">
    <location>
        <begin position="227"/>
        <end position="388"/>
    </location>
</feature>
<evidence type="ECO:0000256" key="3">
    <source>
        <dbReference type="ARBA" id="ARBA00016937"/>
    </source>
</evidence>
<evidence type="ECO:0000259" key="9">
    <source>
        <dbReference type="SMART" id="SM00479"/>
    </source>
</evidence>
<dbReference type="InterPro" id="IPR037431">
    <property type="entry name" value="REX4_DEDDh_dom"/>
</dbReference>
<organism evidence="10 11">
    <name type="scientific">Culter alburnus</name>
    <name type="common">Topmouth culter</name>
    <dbReference type="NCBI Taxonomy" id="194366"/>
    <lineage>
        <taxon>Eukaryota</taxon>
        <taxon>Metazoa</taxon>
        <taxon>Chordata</taxon>
        <taxon>Craniata</taxon>
        <taxon>Vertebrata</taxon>
        <taxon>Euteleostomi</taxon>
        <taxon>Actinopterygii</taxon>
        <taxon>Neopterygii</taxon>
        <taxon>Teleostei</taxon>
        <taxon>Ostariophysi</taxon>
        <taxon>Cypriniformes</taxon>
        <taxon>Xenocyprididae</taxon>
        <taxon>Xenocypridinae</taxon>
        <taxon>Culter</taxon>
    </lineage>
</organism>
<dbReference type="EMBL" id="JAWDJR010000021">
    <property type="protein sequence ID" value="KAK9955034.1"/>
    <property type="molecule type" value="Genomic_DNA"/>
</dbReference>
<feature type="compositionally biased region" description="Basic and acidic residues" evidence="8">
    <location>
        <begin position="79"/>
        <end position="96"/>
    </location>
</feature>
<evidence type="ECO:0000256" key="6">
    <source>
        <dbReference type="ARBA" id="ARBA00022839"/>
    </source>
</evidence>
<gene>
    <name evidence="10" type="ORF">ABG768_014942</name>
</gene>
<dbReference type="InterPro" id="IPR012337">
    <property type="entry name" value="RNaseH-like_sf"/>
</dbReference>
<feature type="region of interest" description="Disordered" evidence="8">
    <location>
        <begin position="1"/>
        <end position="57"/>
    </location>
</feature>
<feature type="compositionally biased region" description="Basic and acidic residues" evidence="8">
    <location>
        <begin position="103"/>
        <end position="145"/>
    </location>
</feature>
<comment type="similarity">
    <text evidence="2">Belongs to the REXO4 family.</text>
</comment>
<evidence type="ECO:0000313" key="10">
    <source>
        <dbReference type="EMBL" id="KAK9955034.1"/>
    </source>
</evidence>
<keyword evidence="5" id="KW-0378">Hydrolase</keyword>
<dbReference type="SMART" id="SM00479">
    <property type="entry name" value="EXOIII"/>
    <property type="match status" value="1"/>
</dbReference>
<comment type="subcellular location">
    <subcellularLocation>
        <location evidence="1">Nucleus</location>
    </subcellularLocation>
</comment>
<name>A0AAW1Z421_CULAL</name>
<evidence type="ECO:0000256" key="5">
    <source>
        <dbReference type="ARBA" id="ARBA00022801"/>
    </source>
</evidence>
<dbReference type="GO" id="GO:0003676">
    <property type="term" value="F:nucleic acid binding"/>
    <property type="evidence" value="ECO:0007669"/>
    <property type="project" value="InterPro"/>
</dbReference>
<evidence type="ECO:0000256" key="7">
    <source>
        <dbReference type="ARBA" id="ARBA00023242"/>
    </source>
</evidence>
<dbReference type="InterPro" id="IPR013520">
    <property type="entry name" value="Ribonucl_H"/>
</dbReference>
<dbReference type="CDD" id="cd06144">
    <property type="entry name" value="REX4_like"/>
    <property type="match status" value="1"/>
</dbReference>
<dbReference type="Gene3D" id="3.30.420.10">
    <property type="entry name" value="Ribonuclease H-like superfamily/Ribonuclease H"/>
    <property type="match status" value="1"/>
</dbReference>
<evidence type="ECO:0000256" key="1">
    <source>
        <dbReference type="ARBA" id="ARBA00004123"/>
    </source>
</evidence>
<evidence type="ECO:0000256" key="4">
    <source>
        <dbReference type="ARBA" id="ARBA00022722"/>
    </source>
</evidence>
<keyword evidence="7" id="KW-0539">Nucleus</keyword>
<keyword evidence="4" id="KW-0540">Nuclease</keyword>
<sequence>MSKVKLNKHAESAQTNGQSKHTKKKKKPDRKSFFYHTKPTVKQKTKPETVKPIIKPPEEAQEYSCNWKNLLQTLTANPQKKDGGTKQTKDSKDKGKQLQKTPSSKDSRKPDKLFKKPSETVKPASEKDGDRQNGKDSTGHKQFKAEKRKRKDEKEKPVNKKEKVEEVEKKPAEPDIWFDDVDPDDIESAVGAEAANIVRKRNGILKCNTEVTDKALVKEHGFEGLTRAVAMDCEMVGVGLDGEESILARVSIVNHFGKCIYDKYVKPTEKVTDYRTAVSGIRPADIEKGEDFKKVQKEVAQILEGRILVGHAIHNDLKILFLCHPKKMIRDTQKYKPFKKRVKSVRPALRVLSKEILSVDVQKGEHSSVQDAQATMRLYTMVKKQWEAELKAARAGKYQKSPRIPKAPKNQSK</sequence>
<protein>
    <recommendedName>
        <fullName evidence="3">RNA exonuclease 4</fullName>
    </recommendedName>
</protein>
<dbReference type="PANTHER" id="PTHR12801">
    <property type="entry name" value="RNA EXONUCLEASE REXO1 / RECO3 FAMILY MEMBER-RELATED"/>
    <property type="match status" value="1"/>
</dbReference>
<feature type="compositionally biased region" description="Basic and acidic residues" evidence="8">
    <location>
        <begin position="152"/>
        <end position="168"/>
    </location>
</feature>
<accession>A0AAW1Z421</accession>
<feature type="region of interest" description="Disordered" evidence="8">
    <location>
        <begin position="394"/>
        <end position="413"/>
    </location>
</feature>
<reference evidence="10 11" key="1">
    <citation type="submission" date="2024-05" db="EMBL/GenBank/DDBJ databases">
        <title>A high-quality chromosomal-level genome assembly of Topmouth culter (Culter alburnus).</title>
        <authorList>
            <person name="Zhao H."/>
        </authorList>
    </citation>
    <scope>NUCLEOTIDE SEQUENCE [LARGE SCALE GENOMIC DNA]</scope>
    <source>
        <strain evidence="10">CATC2023</strain>
        <tissue evidence="10">Muscle</tissue>
    </source>
</reference>
<dbReference type="InterPro" id="IPR047021">
    <property type="entry name" value="REXO1/3/4-like"/>
</dbReference>
<dbReference type="Proteomes" id="UP001479290">
    <property type="component" value="Unassembled WGS sequence"/>
</dbReference>
<keyword evidence="6" id="KW-0269">Exonuclease</keyword>
<dbReference type="FunFam" id="3.30.420.10:FF:000007">
    <property type="entry name" value="Interferon-stimulated exonuclease gene 20"/>
    <property type="match status" value="1"/>
</dbReference>
<dbReference type="PANTHER" id="PTHR12801:SF158">
    <property type="entry name" value="RNA EXONUCLEASE 4"/>
    <property type="match status" value="1"/>
</dbReference>
<evidence type="ECO:0000256" key="2">
    <source>
        <dbReference type="ARBA" id="ARBA00010489"/>
    </source>
</evidence>
<dbReference type="AlphaFoldDB" id="A0AAW1Z421"/>
<dbReference type="GO" id="GO:0006364">
    <property type="term" value="P:rRNA processing"/>
    <property type="evidence" value="ECO:0007669"/>
    <property type="project" value="InterPro"/>
</dbReference>
<dbReference type="Pfam" id="PF00929">
    <property type="entry name" value="RNase_T"/>
    <property type="match status" value="1"/>
</dbReference>
<dbReference type="GO" id="GO:0005730">
    <property type="term" value="C:nucleolus"/>
    <property type="evidence" value="ECO:0007669"/>
    <property type="project" value="UniProtKB-ARBA"/>
</dbReference>
<feature type="compositionally biased region" description="Basic residues" evidence="8">
    <location>
        <begin position="20"/>
        <end position="29"/>
    </location>
</feature>
<proteinExistence type="inferred from homology"/>
<dbReference type="GO" id="GO:0008408">
    <property type="term" value="F:3'-5' exonuclease activity"/>
    <property type="evidence" value="ECO:0007669"/>
    <property type="project" value="InterPro"/>
</dbReference>
<dbReference type="SUPFAM" id="SSF53098">
    <property type="entry name" value="Ribonuclease H-like"/>
    <property type="match status" value="1"/>
</dbReference>
<dbReference type="InterPro" id="IPR036397">
    <property type="entry name" value="RNaseH_sf"/>
</dbReference>
<evidence type="ECO:0000313" key="11">
    <source>
        <dbReference type="Proteomes" id="UP001479290"/>
    </source>
</evidence>